<gene>
    <name evidence="4" type="ORF">Tco_0769570</name>
</gene>
<dbReference type="PROSITE" id="PS50158">
    <property type="entry name" value="ZF_CCHC"/>
    <property type="match status" value="1"/>
</dbReference>
<dbReference type="Gene3D" id="4.10.60.10">
    <property type="entry name" value="Zinc finger, CCHC-type"/>
    <property type="match status" value="1"/>
</dbReference>
<keyword evidence="5" id="KW-1185">Reference proteome</keyword>
<keyword evidence="1" id="KW-0479">Metal-binding</keyword>
<accession>A0ABQ4Z9R9</accession>
<organism evidence="4 5">
    <name type="scientific">Tanacetum coccineum</name>
    <dbReference type="NCBI Taxonomy" id="301880"/>
    <lineage>
        <taxon>Eukaryota</taxon>
        <taxon>Viridiplantae</taxon>
        <taxon>Streptophyta</taxon>
        <taxon>Embryophyta</taxon>
        <taxon>Tracheophyta</taxon>
        <taxon>Spermatophyta</taxon>
        <taxon>Magnoliopsida</taxon>
        <taxon>eudicotyledons</taxon>
        <taxon>Gunneridae</taxon>
        <taxon>Pentapetalae</taxon>
        <taxon>asterids</taxon>
        <taxon>campanulids</taxon>
        <taxon>Asterales</taxon>
        <taxon>Asteraceae</taxon>
        <taxon>Asteroideae</taxon>
        <taxon>Anthemideae</taxon>
        <taxon>Anthemidinae</taxon>
        <taxon>Tanacetum</taxon>
    </lineage>
</organism>
<evidence type="ECO:0000256" key="1">
    <source>
        <dbReference type="PROSITE-ProRule" id="PRU00047"/>
    </source>
</evidence>
<evidence type="ECO:0000256" key="2">
    <source>
        <dbReference type="SAM" id="Phobius"/>
    </source>
</evidence>
<evidence type="ECO:0000259" key="3">
    <source>
        <dbReference type="PROSITE" id="PS50158"/>
    </source>
</evidence>
<keyword evidence="2" id="KW-1133">Transmembrane helix</keyword>
<dbReference type="GO" id="GO:0003964">
    <property type="term" value="F:RNA-directed DNA polymerase activity"/>
    <property type="evidence" value="ECO:0007669"/>
    <property type="project" value="UniProtKB-KW"/>
</dbReference>
<evidence type="ECO:0000313" key="4">
    <source>
        <dbReference type="EMBL" id="GJS86934.1"/>
    </source>
</evidence>
<protein>
    <submittedName>
        <fullName evidence="4">Reverse transcriptase domain-containing protein</fullName>
    </submittedName>
</protein>
<dbReference type="InterPro" id="IPR036875">
    <property type="entry name" value="Znf_CCHC_sf"/>
</dbReference>
<proteinExistence type="predicted"/>
<dbReference type="InterPro" id="IPR001878">
    <property type="entry name" value="Znf_CCHC"/>
</dbReference>
<dbReference type="Proteomes" id="UP001151760">
    <property type="component" value="Unassembled WGS sequence"/>
</dbReference>
<feature type="domain" description="CCHC-type" evidence="3">
    <location>
        <begin position="8"/>
        <end position="23"/>
    </location>
</feature>
<reference evidence="4" key="2">
    <citation type="submission" date="2022-01" db="EMBL/GenBank/DDBJ databases">
        <authorList>
            <person name="Yamashiro T."/>
            <person name="Shiraishi A."/>
            <person name="Satake H."/>
            <person name="Nakayama K."/>
        </authorList>
    </citation>
    <scope>NUCLEOTIDE SEQUENCE</scope>
</reference>
<keyword evidence="4" id="KW-0548">Nucleotidyltransferase</keyword>
<name>A0ABQ4Z9R9_9ASTR</name>
<dbReference type="EMBL" id="BQNB010011157">
    <property type="protein sequence ID" value="GJS86934.1"/>
    <property type="molecule type" value="Genomic_DNA"/>
</dbReference>
<sequence length="127" mass="14538">MGKNQRVCYECGSLDHLRNDCPKWKKQLDKQEPVSIWRETNTLNNGNQARGRAFNRMHMSPLLIQSVTVTFSLTINLLTVLFDSRADFSFISTKFAPLLNVEPCIVNPSYVIEIADGESVEVNRNYQ</sequence>
<dbReference type="SUPFAM" id="SSF57756">
    <property type="entry name" value="Retrovirus zinc finger-like domains"/>
    <property type="match status" value="1"/>
</dbReference>
<keyword evidence="1" id="KW-0862">Zinc</keyword>
<keyword evidence="1" id="KW-0863">Zinc-finger</keyword>
<keyword evidence="4" id="KW-0808">Transferase</keyword>
<dbReference type="SMART" id="SM00343">
    <property type="entry name" value="ZnF_C2HC"/>
    <property type="match status" value="1"/>
</dbReference>
<keyword evidence="4" id="KW-0695">RNA-directed DNA polymerase</keyword>
<keyword evidence="2" id="KW-0812">Transmembrane</keyword>
<keyword evidence="2" id="KW-0472">Membrane</keyword>
<dbReference type="Pfam" id="PF00098">
    <property type="entry name" value="zf-CCHC"/>
    <property type="match status" value="1"/>
</dbReference>
<evidence type="ECO:0000313" key="5">
    <source>
        <dbReference type="Proteomes" id="UP001151760"/>
    </source>
</evidence>
<comment type="caution">
    <text evidence="4">The sequence shown here is derived from an EMBL/GenBank/DDBJ whole genome shotgun (WGS) entry which is preliminary data.</text>
</comment>
<reference evidence="4" key="1">
    <citation type="journal article" date="2022" name="Int. J. Mol. Sci.">
        <title>Draft Genome of Tanacetum Coccineum: Genomic Comparison of Closely Related Tanacetum-Family Plants.</title>
        <authorList>
            <person name="Yamashiro T."/>
            <person name="Shiraishi A."/>
            <person name="Nakayama K."/>
            <person name="Satake H."/>
        </authorList>
    </citation>
    <scope>NUCLEOTIDE SEQUENCE</scope>
</reference>
<feature type="transmembrane region" description="Helical" evidence="2">
    <location>
        <begin position="62"/>
        <end position="82"/>
    </location>
</feature>